<keyword evidence="17" id="KW-0511">Multifunctional enzyme</keyword>
<evidence type="ECO:0000256" key="17">
    <source>
        <dbReference type="ARBA" id="ARBA00023268"/>
    </source>
</evidence>
<dbReference type="PROSITE" id="PS50862">
    <property type="entry name" value="AA_TRNA_LIGASE_II"/>
    <property type="match status" value="1"/>
</dbReference>
<dbReference type="InterPro" id="IPR004364">
    <property type="entry name" value="Aa-tRNA-synt_II"/>
</dbReference>
<feature type="transmembrane region" description="Helical" evidence="22">
    <location>
        <begin position="75"/>
        <end position="97"/>
    </location>
</feature>
<comment type="similarity">
    <text evidence="3">In the C-terminal section; belongs to the class-II aminoacyl-tRNA synthetase family.</text>
</comment>
<dbReference type="InterPro" id="IPR045864">
    <property type="entry name" value="aa-tRNA-synth_II/BPL/LPL"/>
</dbReference>
<keyword evidence="11 21" id="KW-0460">Magnesium</keyword>
<dbReference type="EC" id="6.1.1.6" evidence="21"/>
<dbReference type="InterPro" id="IPR012340">
    <property type="entry name" value="NA-bd_OB-fold"/>
</dbReference>
<evidence type="ECO:0000259" key="23">
    <source>
        <dbReference type="PROSITE" id="PS50862"/>
    </source>
</evidence>
<dbReference type="NCBIfam" id="NF001756">
    <property type="entry name" value="PRK00484.1"/>
    <property type="match status" value="1"/>
</dbReference>
<evidence type="ECO:0000256" key="5">
    <source>
        <dbReference type="ARBA" id="ARBA00022598"/>
    </source>
</evidence>
<dbReference type="InterPro" id="IPR018149">
    <property type="entry name" value="Lys-tRNA-synth_II_C"/>
</dbReference>
<comment type="cofactor">
    <cofactor evidence="21">
        <name>Mg(2+)</name>
        <dbReference type="ChEBI" id="CHEBI:18420"/>
    </cofactor>
    <text evidence="21">Binds 3 Mg(2+) ions per subunit.</text>
</comment>
<evidence type="ECO:0000256" key="10">
    <source>
        <dbReference type="ARBA" id="ARBA00022840"/>
    </source>
</evidence>
<keyword evidence="7 22" id="KW-0812">Transmembrane</keyword>
<dbReference type="PANTHER" id="PTHR42918:SF15">
    <property type="entry name" value="LYSINE--TRNA LIGASE, CHLOROPLASTIC_MITOCHONDRIAL"/>
    <property type="match status" value="1"/>
</dbReference>
<feature type="transmembrane region" description="Helical" evidence="22">
    <location>
        <begin position="152"/>
        <end position="174"/>
    </location>
</feature>
<evidence type="ECO:0000256" key="1">
    <source>
        <dbReference type="ARBA" id="ARBA00004651"/>
    </source>
</evidence>
<evidence type="ECO:0000256" key="20">
    <source>
        <dbReference type="ARBA" id="ARBA00048573"/>
    </source>
</evidence>
<dbReference type="Pfam" id="PF09924">
    <property type="entry name" value="LPG_synthase_C"/>
    <property type="match status" value="1"/>
</dbReference>
<dbReference type="HAMAP" id="MF_00252">
    <property type="entry name" value="Lys_tRNA_synth_class2"/>
    <property type="match status" value="1"/>
</dbReference>
<keyword evidence="15 21" id="KW-0030">Aminoacyl-tRNA synthetase</keyword>
<evidence type="ECO:0000256" key="16">
    <source>
        <dbReference type="ARBA" id="ARBA00023251"/>
    </source>
</evidence>
<keyword evidence="25" id="KW-1185">Reference proteome</keyword>
<dbReference type="Pfam" id="PF16995">
    <property type="entry name" value="tRNA-synt_2_TM"/>
    <property type="match status" value="1"/>
</dbReference>
<gene>
    <name evidence="24" type="primary">lysX_2</name>
    <name evidence="21" type="synonym">lysS</name>
    <name evidence="24" type="ORF">GCM10010528_20870</name>
</gene>
<dbReference type="Proteomes" id="UP001501035">
    <property type="component" value="Unassembled WGS sequence"/>
</dbReference>
<evidence type="ECO:0000256" key="3">
    <source>
        <dbReference type="ARBA" id="ARBA00009968"/>
    </source>
</evidence>
<feature type="transmembrane region" description="Helical" evidence="22">
    <location>
        <begin position="12"/>
        <end position="32"/>
    </location>
</feature>
<evidence type="ECO:0000256" key="9">
    <source>
        <dbReference type="ARBA" id="ARBA00022741"/>
    </source>
</evidence>
<evidence type="ECO:0000256" key="2">
    <source>
        <dbReference type="ARBA" id="ARBA00005270"/>
    </source>
</evidence>
<organism evidence="24 25">
    <name type="scientific">Gordonia defluvii</name>
    <dbReference type="NCBI Taxonomy" id="283718"/>
    <lineage>
        <taxon>Bacteria</taxon>
        <taxon>Bacillati</taxon>
        <taxon>Actinomycetota</taxon>
        <taxon>Actinomycetes</taxon>
        <taxon>Mycobacteriales</taxon>
        <taxon>Gordoniaceae</taxon>
        <taxon>Gordonia</taxon>
    </lineage>
</organism>
<sequence>MIVSRRGADAVATAASRLLMIAGAVSVIEILTHDWRPIGYVADAIGVLGFPADRSLYVACLVFLLAGAVRRRFRLAYGALVAVMAVNLAGLVTLVVRAHRDHRHDYRLYDSWHESPAFAWTALIVGTISFVVVACSYRAFTARLARRSIPTALGVVVGGMALSFLLTLGLTFAFPHTLVGTREKVRWAAMATVGDHVSTHSPYFTGHIGHHWVFALAGAASAAALLLGVLVLSRANHANQFLSREDELQVRRLLAAHGDDDSLGYFATRRDKSVVFSADRSAAILFRVIGSVSVASADPIGDRNSWSAAITTWLQNCREHSVHAAVIAASADGARAYRDAGLRTLDMGDEAIIDVDQFTLRGPAMKPVRQAVNRVTAAGYTVRVRRHGELGAAEAAEIAEVAERWRGEDVERGFSMALNRLGDPVDGDCLLVTAHDAGGTIRGLLSFVPWGSRGVSLDLMRRDRAGENGIIEFMVAGLVDRCGQTGIDRISLNFAMFRSVYANADRVGAGPITRGTDALLGFASRFYQLEQLYRSNQKYQPTWIPRVLCYQPPLSVLRASIASGIAEGFLPKLGPAFLTGPGVPKDQEVRDDAEFLAAVAGIERAARCRATREPRRGDQHRARLAKRATLEGLGMPAHPLAVPRDTDIGCLVEEYTGLAAGTHTGKTVSVVGRARAVRDFGGLVFVDVEEGGARLQLLSDDASSPAHRALRAGVDVGDLISATGEVCTSLTGELSLRVDHWQLAAKCLHPIPAAGTRLSDEVRARDRTLDLLTTTGATDLLIKRSRGVAAVRRTLQDKGFLEVETPILQTVHGGAAARPFTTHINAYDMRLSLRIAPELFLKRLAVAGLPKIFELGRNFRNEGVDATHNPEFTSLEVYQAHADYHTMATLVHELVVAAAVAVNGTAVVYRDGVGVDLADDWPQITVHRAVSRATGTALTPDTHAGEVAQVCAAHGVEYGDGATAGQLIMKLYETLVEKQTQRPTFYFDFPIEVSPLARPHADDPRLTQQWDLVTFGSELATAYSELTDPIDQRQRLVEQSLAAAGGDPEAMALDEDFVRALGYGMPPTGGLGVGVDRLLMMLLHVPIRSTLSFPFVKPDRTDTRRGSDLP</sequence>
<evidence type="ECO:0000256" key="15">
    <source>
        <dbReference type="ARBA" id="ARBA00023146"/>
    </source>
</evidence>
<comment type="similarity">
    <text evidence="21">Belongs to the class-II aminoacyl-tRNA synthetase family.</text>
</comment>
<keyword evidence="14 22" id="KW-0472">Membrane</keyword>
<keyword evidence="12 22" id="KW-1133">Transmembrane helix</keyword>
<dbReference type="NCBIfam" id="NF002821">
    <property type="entry name" value="PRK02983.1"/>
    <property type="match status" value="1"/>
</dbReference>
<dbReference type="SUPFAM" id="SSF55681">
    <property type="entry name" value="Class II aaRS and biotin synthetases"/>
    <property type="match status" value="1"/>
</dbReference>
<dbReference type="InterPro" id="IPR006195">
    <property type="entry name" value="aa-tRNA-synth_II"/>
</dbReference>
<dbReference type="EMBL" id="BAAAVS010000025">
    <property type="protein sequence ID" value="GAA3040229.1"/>
    <property type="molecule type" value="Genomic_DNA"/>
</dbReference>
<dbReference type="InterPro" id="IPR024320">
    <property type="entry name" value="LPG_synthase_C"/>
</dbReference>
<proteinExistence type="inferred from homology"/>
<evidence type="ECO:0000256" key="6">
    <source>
        <dbReference type="ARBA" id="ARBA00022679"/>
    </source>
</evidence>
<evidence type="ECO:0000313" key="25">
    <source>
        <dbReference type="Proteomes" id="UP001501035"/>
    </source>
</evidence>
<keyword evidence="13" id="KW-0443">Lipid metabolism</keyword>
<evidence type="ECO:0000256" key="22">
    <source>
        <dbReference type="SAM" id="Phobius"/>
    </source>
</evidence>
<evidence type="ECO:0000256" key="19">
    <source>
        <dbReference type="ARBA" id="ARBA00047540"/>
    </source>
</evidence>
<dbReference type="InterPro" id="IPR031553">
    <property type="entry name" value="tRNA-synt_2_TM"/>
</dbReference>
<dbReference type="RefSeq" id="WP_290707400.1">
    <property type="nucleotide sequence ID" value="NZ_BAAAVS010000025.1"/>
</dbReference>
<comment type="catalytic activity">
    <reaction evidence="20 21">
        <text>tRNA(Lys) + L-lysine + ATP = L-lysyl-tRNA(Lys) + AMP + diphosphate</text>
        <dbReference type="Rhea" id="RHEA:20792"/>
        <dbReference type="Rhea" id="RHEA-COMP:9696"/>
        <dbReference type="Rhea" id="RHEA-COMP:9697"/>
        <dbReference type="ChEBI" id="CHEBI:30616"/>
        <dbReference type="ChEBI" id="CHEBI:32551"/>
        <dbReference type="ChEBI" id="CHEBI:33019"/>
        <dbReference type="ChEBI" id="CHEBI:78442"/>
        <dbReference type="ChEBI" id="CHEBI:78529"/>
        <dbReference type="ChEBI" id="CHEBI:456215"/>
        <dbReference type="EC" id="6.1.1.6"/>
    </reaction>
</comment>
<feature type="binding site" evidence="21">
    <location>
        <position position="1018"/>
    </location>
    <ligand>
        <name>Mg(2+)</name>
        <dbReference type="ChEBI" id="CHEBI:18420"/>
        <label>1</label>
    </ligand>
</feature>
<keyword evidence="4" id="KW-1003">Cell membrane</keyword>
<keyword evidence="8 21" id="KW-0479">Metal-binding</keyword>
<keyword evidence="6" id="KW-0808">Transferase</keyword>
<name>A0ABP6LFD5_9ACTN</name>
<keyword evidence="9 21" id="KW-0547">Nucleotide-binding</keyword>
<keyword evidence="5 21" id="KW-0436">Ligase</keyword>
<protein>
    <recommendedName>
        <fullName evidence="21">Lysine--tRNA ligase</fullName>
        <ecNumber evidence="21">6.1.1.6</ecNumber>
    </recommendedName>
    <alternativeName>
        <fullName evidence="21">Lysyl-tRNA synthetase</fullName>
        <shortName evidence="21">LysRS</shortName>
    </alternativeName>
</protein>
<dbReference type="Gene3D" id="3.30.930.10">
    <property type="entry name" value="Bira Bifunctional Protein, Domain 2"/>
    <property type="match status" value="1"/>
</dbReference>
<accession>A0ABP6LFD5</accession>
<dbReference type="InterPro" id="IPR002313">
    <property type="entry name" value="Lys-tRNA-ligase_II"/>
</dbReference>
<dbReference type="InterPro" id="IPR004365">
    <property type="entry name" value="NA-bd_OB_tRNA"/>
</dbReference>
<evidence type="ECO:0000256" key="18">
    <source>
        <dbReference type="ARBA" id="ARBA00024681"/>
    </source>
</evidence>
<dbReference type="CDD" id="cd04322">
    <property type="entry name" value="LysRS_N"/>
    <property type="match status" value="1"/>
</dbReference>
<dbReference type="GO" id="GO:0016874">
    <property type="term" value="F:ligase activity"/>
    <property type="evidence" value="ECO:0007669"/>
    <property type="project" value="UniProtKB-KW"/>
</dbReference>
<keyword evidence="16" id="KW-0046">Antibiotic resistance</keyword>
<evidence type="ECO:0000256" key="21">
    <source>
        <dbReference type="HAMAP-Rule" id="MF_00252"/>
    </source>
</evidence>
<comment type="similarity">
    <text evidence="2">In the N-terminal section; belongs to the LPG synthetase family.</text>
</comment>
<comment type="catalytic activity">
    <reaction evidence="19">
        <text>L-lysyl-tRNA(Lys) + a 1,2-diacyl-sn-glycero-3-phospho-(1'-sn-glycerol) = a 1,2-diacyl-sn-glycero-3-phospho-1'-(3'-O-L-lysyl)-sn-glycerol + tRNA(Lys)</text>
        <dbReference type="Rhea" id="RHEA:10668"/>
        <dbReference type="Rhea" id="RHEA-COMP:9696"/>
        <dbReference type="Rhea" id="RHEA-COMP:9697"/>
        <dbReference type="ChEBI" id="CHEBI:64716"/>
        <dbReference type="ChEBI" id="CHEBI:75792"/>
        <dbReference type="ChEBI" id="CHEBI:78442"/>
        <dbReference type="ChEBI" id="CHEBI:78529"/>
        <dbReference type="EC" id="2.3.2.3"/>
    </reaction>
</comment>
<feature type="binding site" evidence="21">
    <location>
        <position position="1018"/>
    </location>
    <ligand>
        <name>Mg(2+)</name>
        <dbReference type="ChEBI" id="CHEBI:18420"/>
        <label>2</label>
    </ligand>
</feature>
<evidence type="ECO:0000256" key="7">
    <source>
        <dbReference type="ARBA" id="ARBA00022692"/>
    </source>
</evidence>
<comment type="caution">
    <text evidence="24">The sequence shown here is derived from an EMBL/GenBank/DDBJ whole genome shotgun (WGS) entry which is preliminary data.</text>
</comment>
<evidence type="ECO:0000256" key="14">
    <source>
        <dbReference type="ARBA" id="ARBA00023136"/>
    </source>
</evidence>
<dbReference type="NCBIfam" id="TIGR00499">
    <property type="entry name" value="lysS_bact"/>
    <property type="match status" value="1"/>
</dbReference>
<evidence type="ECO:0000256" key="4">
    <source>
        <dbReference type="ARBA" id="ARBA00022475"/>
    </source>
</evidence>
<dbReference type="PRINTS" id="PR00982">
    <property type="entry name" value="TRNASYNTHLYS"/>
</dbReference>
<evidence type="ECO:0000313" key="24">
    <source>
        <dbReference type="EMBL" id="GAA3040229.1"/>
    </source>
</evidence>
<dbReference type="Pfam" id="PF01336">
    <property type="entry name" value="tRNA_anti-codon"/>
    <property type="match status" value="1"/>
</dbReference>
<evidence type="ECO:0000256" key="12">
    <source>
        <dbReference type="ARBA" id="ARBA00022989"/>
    </source>
</evidence>
<comment type="subunit">
    <text evidence="21">Homodimer.</text>
</comment>
<feature type="binding site" evidence="21">
    <location>
        <position position="1011"/>
    </location>
    <ligand>
        <name>Mg(2+)</name>
        <dbReference type="ChEBI" id="CHEBI:18420"/>
        <label>1</label>
    </ligand>
</feature>
<reference evidence="25" key="1">
    <citation type="journal article" date="2019" name="Int. J. Syst. Evol. Microbiol.">
        <title>The Global Catalogue of Microorganisms (GCM) 10K type strain sequencing project: providing services to taxonomists for standard genome sequencing and annotation.</title>
        <authorList>
            <consortium name="The Broad Institute Genomics Platform"/>
            <consortium name="The Broad Institute Genome Sequencing Center for Infectious Disease"/>
            <person name="Wu L."/>
            <person name="Ma J."/>
        </authorList>
    </citation>
    <scope>NUCLEOTIDE SEQUENCE [LARGE SCALE GENOMIC DNA]</scope>
    <source>
        <strain evidence="25">JCM 14234</strain>
    </source>
</reference>
<keyword evidence="21" id="KW-0648">Protein biosynthesis</keyword>
<comment type="subcellular location">
    <subcellularLocation>
        <location evidence="1">Cell membrane</location>
        <topology evidence="1">Multi-pass membrane protein</topology>
    </subcellularLocation>
    <subcellularLocation>
        <location evidence="21">Cytoplasm</location>
    </subcellularLocation>
</comment>
<feature type="transmembrane region" description="Helical" evidence="22">
    <location>
        <begin position="44"/>
        <end position="68"/>
    </location>
</feature>
<dbReference type="PANTHER" id="PTHR42918">
    <property type="entry name" value="LYSYL-TRNA SYNTHETASE"/>
    <property type="match status" value="1"/>
</dbReference>
<dbReference type="Pfam" id="PF00152">
    <property type="entry name" value="tRNA-synt_2"/>
    <property type="match status" value="1"/>
</dbReference>
<feature type="transmembrane region" description="Helical" evidence="22">
    <location>
        <begin position="117"/>
        <end position="140"/>
    </location>
</feature>
<evidence type="ECO:0000256" key="13">
    <source>
        <dbReference type="ARBA" id="ARBA00023098"/>
    </source>
</evidence>
<keyword evidence="10 21" id="KW-0067">ATP-binding</keyword>
<keyword evidence="21" id="KW-0963">Cytoplasm</keyword>
<evidence type="ECO:0000256" key="8">
    <source>
        <dbReference type="ARBA" id="ARBA00022723"/>
    </source>
</evidence>
<comment type="function">
    <text evidence="18">Catalyzes the production of L-lysyl-tRNA(Lys)transfer and the transfer of a lysyl group from L-lysyl-tRNA(Lys) to membrane-bound phosphatidylglycerol (PG), which produces lysylphosphatidylglycerol (LPG), one of the components of the bacterial membrane with a positive net charge. LPG synthesis contributes to the resistance to cationic antimicrobial peptides (CAMPs) and likely protects M.tuberculosis against the CAMPs produced by competiting microorganisms (bacteriocins). In fact, the modification of anionic phosphatidylglycerol with positively charged L-lysine results in repulsion of the peptides.</text>
</comment>
<dbReference type="SUPFAM" id="SSF50249">
    <property type="entry name" value="Nucleic acid-binding proteins"/>
    <property type="match status" value="1"/>
</dbReference>
<feature type="domain" description="Aminoacyl-transfer RNA synthetases class-II family profile" evidence="23">
    <location>
        <begin position="789"/>
        <end position="1098"/>
    </location>
</feature>
<dbReference type="Gene3D" id="2.40.50.140">
    <property type="entry name" value="Nucleic acid-binding proteins"/>
    <property type="match status" value="1"/>
</dbReference>
<dbReference type="InterPro" id="IPR044136">
    <property type="entry name" value="Lys-tRNA-ligase_II_N"/>
</dbReference>
<evidence type="ECO:0000256" key="11">
    <source>
        <dbReference type="ARBA" id="ARBA00022842"/>
    </source>
</evidence>